<keyword evidence="3" id="KW-1185">Reference proteome</keyword>
<dbReference type="EMBL" id="LT605205">
    <property type="protein sequence ID" value="SCD19397.1"/>
    <property type="molecule type" value="Genomic_DNA"/>
</dbReference>
<dbReference type="RefSeq" id="WP_076928691.1">
    <property type="nucleotide sequence ID" value="NZ_LT605205.1"/>
</dbReference>
<dbReference type="SUPFAM" id="SSF54637">
    <property type="entry name" value="Thioesterase/thiol ester dehydrase-isomerase"/>
    <property type="match status" value="1"/>
</dbReference>
<accession>A0A1R3T4E0</accession>
<dbReference type="InterPro" id="IPR013114">
    <property type="entry name" value="FabA_FabZ"/>
</dbReference>
<reference evidence="2 3" key="1">
    <citation type="submission" date="2016-08" db="EMBL/GenBank/DDBJ databases">
        <authorList>
            <person name="Seilhamer J.J."/>
        </authorList>
    </citation>
    <scope>NUCLEOTIDE SEQUENCE [LARGE SCALE GENOMIC DNA]</scope>
    <source>
        <strain evidence="2">M3/6</strain>
    </source>
</reference>
<dbReference type="PANTHER" id="PTHR30272:SF1">
    <property type="entry name" value="3-HYDROXYACYL-[ACYL-CARRIER-PROTEIN] DEHYDRATASE"/>
    <property type="match status" value="1"/>
</dbReference>
<dbReference type="Gene3D" id="3.10.129.10">
    <property type="entry name" value="Hotdog Thioesterase"/>
    <property type="match status" value="1"/>
</dbReference>
<evidence type="ECO:0000313" key="2">
    <source>
        <dbReference type="EMBL" id="SCD19397.1"/>
    </source>
</evidence>
<protein>
    <submittedName>
        <fullName evidence="2">FabZ is a 17kD beta-hydroxyacyl-acyl carrier protein</fullName>
        <ecNumber evidence="2">4.2.1.59</ecNumber>
    </submittedName>
</protein>
<dbReference type="AlphaFoldDB" id="A0A1R3T4E0"/>
<dbReference type="Pfam" id="PF07977">
    <property type="entry name" value="FabA"/>
    <property type="match status" value="1"/>
</dbReference>
<dbReference type="Proteomes" id="UP000187464">
    <property type="component" value="Chromosome I"/>
</dbReference>
<dbReference type="PANTHER" id="PTHR30272">
    <property type="entry name" value="3-HYDROXYACYL-[ACYL-CARRIER-PROTEIN] DEHYDRATASE"/>
    <property type="match status" value="1"/>
</dbReference>
<organism evidence="2 3">
    <name type="scientific">Proteiniphilum saccharofermentans</name>
    <dbReference type="NCBI Taxonomy" id="1642647"/>
    <lineage>
        <taxon>Bacteria</taxon>
        <taxon>Pseudomonadati</taxon>
        <taxon>Bacteroidota</taxon>
        <taxon>Bacteroidia</taxon>
        <taxon>Bacteroidales</taxon>
        <taxon>Dysgonomonadaceae</taxon>
        <taxon>Proteiniphilum</taxon>
    </lineage>
</organism>
<dbReference type="GO" id="GO:0019171">
    <property type="term" value="F:(3R)-hydroxyacyl-[acyl-carrier-protein] dehydratase activity"/>
    <property type="evidence" value="ECO:0007669"/>
    <property type="project" value="UniProtKB-EC"/>
</dbReference>
<dbReference type="STRING" id="1642647.PSM36_0567"/>
<sequence>MRFYLIDRITEVAPAKYVEGLKLISMSDDVFDEHFPGYPVFPGSLILEGLAQMSGLFFEYCLKQEGVTGKRAVLTLVNRMKYRRLVIPGDCLHYRADVKAFYPDAYATVTVKATCEGKRYAEGELFFSFLNDIMDEEMQKTTDRLMTLAFRNARVISEK</sequence>
<keyword evidence="1 2" id="KW-0456">Lyase</keyword>
<proteinExistence type="predicted"/>
<dbReference type="EC" id="4.2.1.59" evidence="2"/>
<gene>
    <name evidence="2" type="ORF">PSM36_0567</name>
</gene>
<name>A0A1R3T4E0_9BACT</name>
<dbReference type="CDD" id="cd01288">
    <property type="entry name" value="FabZ"/>
    <property type="match status" value="1"/>
</dbReference>
<dbReference type="KEGG" id="psac:PSM36_0567"/>
<evidence type="ECO:0000313" key="3">
    <source>
        <dbReference type="Proteomes" id="UP000187464"/>
    </source>
</evidence>
<dbReference type="InterPro" id="IPR029069">
    <property type="entry name" value="HotDog_dom_sf"/>
</dbReference>
<evidence type="ECO:0000256" key="1">
    <source>
        <dbReference type="ARBA" id="ARBA00023239"/>
    </source>
</evidence>